<keyword evidence="2" id="KW-1185">Reference proteome</keyword>
<dbReference type="PANTHER" id="PTHR36439:SF1">
    <property type="entry name" value="DUF1697 DOMAIN-CONTAINING PROTEIN"/>
    <property type="match status" value="1"/>
</dbReference>
<dbReference type="Gene3D" id="3.30.70.1280">
    <property type="entry name" value="SP0830-like domains"/>
    <property type="match status" value="1"/>
</dbReference>
<reference evidence="1 2" key="1">
    <citation type="submission" date="2019-03" db="EMBL/GenBank/DDBJ databases">
        <title>Genomic Encyclopedia of Type Strains, Phase III (KMG-III): the genomes of soil and plant-associated and newly described type strains.</title>
        <authorList>
            <person name="Whitman W."/>
        </authorList>
    </citation>
    <scope>NUCLEOTIDE SEQUENCE [LARGE SCALE GENOMIC DNA]</scope>
    <source>
        <strain evidence="1 2">CECT 8455</strain>
    </source>
</reference>
<dbReference type="PIRSF" id="PIRSF008502">
    <property type="entry name" value="UCP008502"/>
    <property type="match status" value="1"/>
</dbReference>
<protein>
    <submittedName>
        <fullName evidence="1">Uncharacterized protein (DUF1697 family)</fullName>
    </submittedName>
</protein>
<dbReference type="AlphaFoldDB" id="A0A4R7CXA9"/>
<proteinExistence type="predicted"/>
<dbReference type="SUPFAM" id="SSF160379">
    <property type="entry name" value="SP0830-like"/>
    <property type="match status" value="1"/>
</dbReference>
<dbReference type="EMBL" id="SNZW01000017">
    <property type="protein sequence ID" value="TDS12547.1"/>
    <property type="molecule type" value="Genomic_DNA"/>
</dbReference>
<organism evidence="1 2">
    <name type="scientific">Maribacter caenipelagi</name>
    <dbReference type="NCBI Taxonomy" id="1447781"/>
    <lineage>
        <taxon>Bacteria</taxon>
        <taxon>Pseudomonadati</taxon>
        <taxon>Bacteroidota</taxon>
        <taxon>Flavobacteriia</taxon>
        <taxon>Flavobacteriales</taxon>
        <taxon>Flavobacteriaceae</taxon>
        <taxon>Maribacter</taxon>
    </lineage>
</organism>
<evidence type="ECO:0000313" key="2">
    <source>
        <dbReference type="Proteomes" id="UP000295274"/>
    </source>
</evidence>
<dbReference type="PANTHER" id="PTHR36439">
    <property type="entry name" value="BLL4334 PROTEIN"/>
    <property type="match status" value="1"/>
</dbReference>
<comment type="caution">
    <text evidence="1">The sequence shown here is derived from an EMBL/GenBank/DDBJ whole genome shotgun (WGS) entry which is preliminary data.</text>
</comment>
<sequence length="179" mass="20453">MKTYIAFLRGINVSGKHKIPMAELRELCESLNLKDVKTYIQSGNVVFKSELQNTSKLESLISKAILKSFGFEVPVIVKTTLQLHDILNNNSFESEGEIIRKQIYFVLLNDVPKIGELTEFKAESYNNEEFSISDNCIYLKCKAGYGKAKLNNNLIERKLKVLATTRNYRTMHKLLELGN</sequence>
<gene>
    <name evidence="1" type="ORF">DFQ03_3004</name>
</gene>
<accession>A0A4R7CXA9</accession>
<dbReference type="Pfam" id="PF08002">
    <property type="entry name" value="DUF1697"/>
    <property type="match status" value="1"/>
</dbReference>
<evidence type="ECO:0000313" key="1">
    <source>
        <dbReference type="EMBL" id="TDS12547.1"/>
    </source>
</evidence>
<dbReference type="OrthoDB" id="9806494at2"/>
<name>A0A4R7CXA9_9FLAO</name>
<dbReference type="Proteomes" id="UP000295274">
    <property type="component" value="Unassembled WGS sequence"/>
</dbReference>
<dbReference type="InterPro" id="IPR012545">
    <property type="entry name" value="DUF1697"/>
</dbReference>
<dbReference type="RefSeq" id="WP_133673939.1">
    <property type="nucleotide sequence ID" value="NZ_SNZW01000017.1"/>
</dbReference>